<sequence length="368" mass="40133">MNPGGRPAERKRREPKKGWISMATIPQGGTQEALDTEEWKKVVAQNVGIGPKKERPAAAALSSASSSSASASGSGQPRKCFWGSSVILPDALMCIRGKQGSVPGMQAKRRQSAPLISTPPPRPASPVGGTVTKLQQHAALQHQAMLQRQQLVQHQRLLLLQQQSLPAHQAQLLTQQLQQLQQRQRIQEAQLREHSATMQEIYQALEEDSSGMAELRQQQKKARQAESEMGLRKWTPHNRINTGGAARSQTGLSAAAPVSPVAPDLPLKRPHSPEEGSDIDMLGRGTADIDMDGTDELVLADLDSLLNDEGMPEQLEQDIGLFKSYDDEIESLLEPSPDGPEADHGLWSTVTELFGSKGPLANYPCHYR</sequence>
<keyword evidence="1" id="KW-0175">Coiled coil</keyword>
<feature type="compositionally biased region" description="Low complexity" evidence="2">
    <location>
        <begin position="252"/>
        <end position="265"/>
    </location>
</feature>
<reference evidence="3 4" key="1">
    <citation type="journal article" date="2024" name="Science">
        <title>Giant polyketide synthase enzymes in the biosynthesis of giant marine polyether toxins.</title>
        <authorList>
            <person name="Fallon T.R."/>
            <person name="Shende V.V."/>
            <person name="Wierzbicki I.H."/>
            <person name="Pendleton A.L."/>
            <person name="Watervoot N.F."/>
            <person name="Auber R.P."/>
            <person name="Gonzalez D.J."/>
            <person name="Wisecaver J.H."/>
            <person name="Moore B.S."/>
        </authorList>
    </citation>
    <scope>NUCLEOTIDE SEQUENCE [LARGE SCALE GENOMIC DNA]</scope>
    <source>
        <strain evidence="3 4">12B1</strain>
    </source>
</reference>
<keyword evidence="4" id="KW-1185">Reference proteome</keyword>
<dbReference type="EMBL" id="JBGBPQ010000005">
    <property type="protein sequence ID" value="KAL1523865.1"/>
    <property type="molecule type" value="Genomic_DNA"/>
</dbReference>
<evidence type="ECO:0000313" key="4">
    <source>
        <dbReference type="Proteomes" id="UP001515480"/>
    </source>
</evidence>
<organism evidence="3 4">
    <name type="scientific">Prymnesium parvum</name>
    <name type="common">Toxic golden alga</name>
    <dbReference type="NCBI Taxonomy" id="97485"/>
    <lineage>
        <taxon>Eukaryota</taxon>
        <taxon>Haptista</taxon>
        <taxon>Haptophyta</taxon>
        <taxon>Prymnesiophyceae</taxon>
        <taxon>Prymnesiales</taxon>
        <taxon>Prymnesiaceae</taxon>
        <taxon>Prymnesium</taxon>
    </lineage>
</organism>
<comment type="caution">
    <text evidence="3">The sequence shown here is derived from an EMBL/GenBank/DDBJ whole genome shotgun (WGS) entry which is preliminary data.</text>
</comment>
<gene>
    <name evidence="3" type="ORF">AB1Y20_018784</name>
</gene>
<feature type="coiled-coil region" evidence="1">
    <location>
        <begin position="170"/>
        <end position="197"/>
    </location>
</feature>
<feature type="compositionally biased region" description="Low complexity" evidence="2">
    <location>
        <begin position="57"/>
        <end position="75"/>
    </location>
</feature>
<evidence type="ECO:0000256" key="2">
    <source>
        <dbReference type="SAM" id="MobiDB-lite"/>
    </source>
</evidence>
<dbReference type="AlphaFoldDB" id="A0AB34JQQ9"/>
<protein>
    <recommendedName>
        <fullName evidence="5">Mastermind-like protein 3</fullName>
    </recommendedName>
</protein>
<accession>A0AB34JQQ9</accession>
<evidence type="ECO:0008006" key="5">
    <source>
        <dbReference type="Google" id="ProtNLM"/>
    </source>
</evidence>
<feature type="region of interest" description="Disordered" evidence="2">
    <location>
        <begin position="1"/>
        <end position="77"/>
    </location>
</feature>
<name>A0AB34JQQ9_PRYPA</name>
<dbReference type="Proteomes" id="UP001515480">
    <property type="component" value="Unassembled WGS sequence"/>
</dbReference>
<evidence type="ECO:0000256" key="1">
    <source>
        <dbReference type="SAM" id="Coils"/>
    </source>
</evidence>
<feature type="region of interest" description="Disordered" evidence="2">
    <location>
        <begin position="235"/>
        <end position="282"/>
    </location>
</feature>
<evidence type="ECO:0000313" key="3">
    <source>
        <dbReference type="EMBL" id="KAL1523865.1"/>
    </source>
</evidence>
<proteinExistence type="predicted"/>